<dbReference type="RefSeq" id="WP_330526216.1">
    <property type="nucleotide sequence ID" value="NZ_JAZBRD010000005.1"/>
</dbReference>
<sequence>MENLFNEFKKYANKAYRQVEPLIPFSNANNYAFNPKSELHNNSQALEFQNAADDINQALANYKSNQNGTFMLNSFIKSDKQKEQDIIDYDKKFIDLSTAKGYTPHIVTDNNGKKRYVIQKDGAIKEIKPSFLNDFKANSYEILGSLAGVAATLPHPLAKSAGMAGRVLTPLVGGATGSSLGAMADTYLNNQSVGEKTTAGQLINSAIGGANNEILGAGLATALTSRPAISVAKGTLKAPIQILDKGLTGVGARHILSQNIGGAKSALRANLGGDHEVKNALDSATNALGDDLNNFTAKDLKTIDKTSDNKLIQKGIDIANNAINKTNEMLRGLNLSKQDGELLLSALAHENGVKNILDAVANNPQSAQKIAEISSNLNRSFSDSINEQLSKFEAQTPKDSFKNSFNQIKQDYADTKDFLIKNSSYQSDFKALSDNLSTILSDTHNISTRGVFNALNGGGNLDNLLNAKNAINEQLGYINKADFKSSSDFINQKALNEAKNLIDNEINIALKNDERLMALYRQANDD</sequence>
<proteinExistence type="predicted"/>
<keyword evidence="2" id="KW-1185">Reference proteome</keyword>
<evidence type="ECO:0000313" key="2">
    <source>
        <dbReference type="Proteomes" id="UP001331664"/>
    </source>
</evidence>
<accession>A0ABU7M4Q5</accession>
<comment type="caution">
    <text evidence="1">The sequence shown here is derived from an EMBL/GenBank/DDBJ whole genome shotgun (WGS) entry which is preliminary data.</text>
</comment>
<dbReference type="Proteomes" id="UP001331664">
    <property type="component" value="Unassembled WGS sequence"/>
</dbReference>
<gene>
    <name evidence="1" type="ORF">V2I23_04870</name>
</gene>
<reference evidence="1 2" key="1">
    <citation type="submission" date="2024-01" db="EMBL/GenBank/DDBJ databases">
        <title>Campylobacter porcellus sp. nov.</title>
        <authorList>
            <person name="Papic B."/>
            <person name="Gruntar I."/>
        </authorList>
    </citation>
    <scope>NUCLEOTIDE SEQUENCE [LARGE SCALE GENOMIC DNA]</scope>
    <source>
        <strain evidence="1 2">CX2-4855-23</strain>
    </source>
</reference>
<feature type="non-terminal residue" evidence="1">
    <location>
        <position position="526"/>
    </location>
</feature>
<name>A0ABU7M4Q5_9BACT</name>
<organism evidence="1 2">
    <name type="scientific">Campylobacter porcelli</name>
    <dbReference type="NCBI Taxonomy" id="1660073"/>
    <lineage>
        <taxon>Bacteria</taxon>
        <taxon>Pseudomonadati</taxon>
        <taxon>Campylobacterota</taxon>
        <taxon>Epsilonproteobacteria</taxon>
        <taxon>Campylobacterales</taxon>
        <taxon>Campylobacteraceae</taxon>
        <taxon>Campylobacter</taxon>
    </lineage>
</organism>
<evidence type="ECO:0000313" key="1">
    <source>
        <dbReference type="EMBL" id="MEE3744623.1"/>
    </source>
</evidence>
<protein>
    <submittedName>
        <fullName evidence="1">Uncharacterized protein</fullName>
    </submittedName>
</protein>
<dbReference type="EMBL" id="JAZBRD010000005">
    <property type="protein sequence ID" value="MEE3744623.1"/>
    <property type="molecule type" value="Genomic_DNA"/>
</dbReference>